<evidence type="ECO:0000313" key="1">
    <source>
        <dbReference type="EMBL" id="CAG8718952.1"/>
    </source>
</evidence>
<protein>
    <submittedName>
        <fullName evidence="1">3672_t:CDS:1</fullName>
    </submittedName>
</protein>
<gene>
    <name evidence="1" type="ORF">RFULGI_LOCUS11326</name>
</gene>
<comment type="caution">
    <text evidence="1">The sequence shown here is derived from an EMBL/GenBank/DDBJ whole genome shotgun (WGS) entry which is preliminary data.</text>
</comment>
<dbReference type="EMBL" id="CAJVPZ010024381">
    <property type="protein sequence ID" value="CAG8718952.1"/>
    <property type="molecule type" value="Genomic_DNA"/>
</dbReference>
<keyword evidence="2" id="KW-1185">Reference proteome</keyword>
<sequence>MNSENQNIETSSTSDKKEYVISSKRKQLKANSIAATNSVAATNSNQSDLYNMDLDHDSDSFEDLPLDFLHEDNVQIDQNIENVDEFINNDGLLYNLDEVEELISIDFKMLKNQMNSDLIESIFPESWLDTHDFETIKGSFHQLISVVVLPLEYRSCYYWNVSKIYPNKRMNKFTGCVTAYLECAQHDDRDWQRSNNQPIKRVSEARAPIERYSCFGKIKLTIDPQKRCIIVQGSHQLAHKHPEYRKVEFPVAAKL</sequence>
<dbReference type="Proteomes" id="UP000789396">
    <property type="component" value="Unassembled WGS sequence"/>
</dbReference>
<feature type="non-terminal residue" evidence="1">
    <location>
        <position position="1"/>
    </location>
</feature>
<reference evidence="1" key="1">
    <citation type="submission" date="2021-06" db="EMBL/GenBank/DDBJ databases">
        <authorList>
            <person name="Kallberg Y."/>
            <person name="Tangrot J."/>
            <person name="Rosling A."/>
        </authorList>
    </citation>
    <scope>NUCLEOTIDE SEQUENCE</scope>
    <source>
        <strain evidence="1">IN212</strain>
    </source>
</reference>
<organism evidence="1 2">
    <name type="scientific">Racocetra fulgida</name>
    <dbReference type="NCBI Taxonomy" id="60492"/>
    <lineage>
        <taxon>Eukaryota</taxon>
        <taxon>Fungi</taxon>
        <taxon>Fungi incertae sedis</taxon>
        <taxon>Mucoromycota</taxon>
        <taxon>Glomeromycotina</taxon>
        <taxon>Glomeromycetes</taxon>
        <taxon>Diversisporales</taxon>
        <taxon>Gigasporaceae</taxon>
        <taxon>Racocetra</taxon>
    </lineage>
</organism>
<name>A0A9N9I4E0_9GLOM</name>
<dbReference type="AlphaFoldDB" id="A0A9N9I4E0"/>
<proteinExistence type="predicted"/>
<evidence type="ECO:0000313" key="2">
    <source>
        <dbReference type="Proteomes" id="UP000789396"/>
    </source>
</evidence>
<accession>A0A9N9I4E0</accession>
<dbReference type="OrthoDB" id="2431195at2759"/>